<dbReference type="Proteomes" id="UP000606720">
    <property type="component" value="Unassembled WGS sequence"/>
</dbReference>
<dbReference type="NCBIfam" id="TIGR02481">
    <property type="entry name" value="hemeryth_dom"/>
    <property type="match status" value="2"/>
</dbReference>
<gene>
    <name evidence="5" type="ORF">H8S17_08630</name>
</gene>
<dbReference type="CDD" id="cd12107">
    <property type="entry name" value="Hemerythrin"/>
    <property type="match status" value="2"/>
</dbReference>
<evidence type="ECO:0000313" key="5">
    <source>
        <dbReference type="EMBL" id="MBC5714273.1"/>
    </source>
</evidence>
<dbReference type="SUPFAM" id="SSF47188">
    <property type="entry name" value="Hemerythrin-like"/>
    <property type="match status" value="2"/>
</dbReference>
<dbReference type="InterPro" id="IPR035938">
    <property type="entry name" value="Hemerythrin-like_sf"/>
</dbReference>
<organism evidence="5 6">
    <name type="scientific">Roseburia zhanii</name>
    <dbReference type="NCBI Taxonomy" id="2763064"/>
    <lineage>
        <taxon>Bacteria</taxon>
        <taxon>Bacillati</taxon>
        <taxon>Bacillota</taxon>
        <taxon>Clostridia</taxon>
        <taxon>Lachnospirales</taxon>
        <taxon>Lachnospiraceae</taxon>
        <taxon>Roseburia</taxon>
    </lineage>
</organism>
<dbReference type="InterPro" id="IPR012827">
    <property type="entry name" value="Hemerythrin_metal-bd"/>
</dbReference>
<name>A0A923LP25_9FIRM</name>
<dbReference type="Pfam" id="PF01814">
    <property type="entry name" value="Hemerythrin"/>
    <property type="match status" value="2"/>
</dbReference>
<keyword evidence="6" id="KW-1185">Reference proteome</keyword>
<comment type="similarity">
    <text evidence="1">Belongs to the hemerythrin family.</text>
</comment>
<dbReference type="EMBL" id="JACOPH010000006">
    <property type="protein sequence ID" value="MBC5714273.1"/>
    <property type="molecule type" value="Genomic_DNA"/>
</dbReference>
<reference evidence="5" key="1">
    <citation type="submission" date="2020-08" db="EMBL/GenBank/DDBJ databases">
        <title>Genome public.</title>
        <authorList>
            <person name="Liu C."/>
            <person name="Sun Q."/>
        </authorList>
    </citation>
    <scope>NUCLEOTIDE SEQUENCE</scope>
    <source>
        <strain evidence="5">BX1005</strain>
    </source>
</reference>
<dbReference type="Gene3D" id="1.20.120.50">
    <property type="entry name" value="Hemerythrin-like"/>
    <property type="match status" value="2"/>
</dbReference>
<comment type="caution">
    <text evidence="5">The sequence shown here is derived from an EMBL/GenBank/DDBJ whole genome shotgun (WGS) entry which is preliminary data.</text>
</comment>
<feature type="domain" description="Hemerythrin-like" evidence="4">
    <location>
        <begin position="144"/>
        <end position="260"/>
    </location>
</feature>
<accession>A0A923LP25</accession>
<dbReference type="InterPro" id="IPR012312">
    <property type="entry name" value="Hemerythrin-like"/>
</dbReference>
<keyword evidence="3" id="KW-0408">Iron</keyword>
<dbReference type="AlphaFoldDB" id="A0A923LP25"/>
<feature type="domain" description="Hemerythrin-like" evidence="4">
    <location>
        <begin position="12"/>
        <end position="120"/>
    </location>
</feature>
<dbReference type="RefSeq" id="WP_186867003.1">
    <property type="nucleotide sequence ID" value="NZ_JACOPH010000006.1"/>
</dbReference>
<evidence type="ECO:0000256" key="2">
    <source>
        <dbReference type="ARBA" id="ARBA00022723"/>
    </source>
</evidence>
<dbReference type="PANTHER" id="PTHR37164:SF1">
    <property type="entry name" value="BACTERIOHEMERYTHRIN"/>
    <property type="match status" value="1"/>
</dbReference>
<dbReference type="PANTHER" id="PTHR37164">
    <property type="entry name" value="BACTERIOHEMERYTHRIN"/>
    <property type="match status" value="1"/>
</dbReference>
<evidence type="ECO:0000256" key="1">
    <source>
        <dbReference type="ARBA" id="ARBA00010587"/>
    </source>
</evidence>
<protein>
    <submittedName>
        <fullName evidence="5">Bacteriohemerythrin</fullName>
    </submittedName>
</protein>
<keyword evidence="2" id="KW-0479">Metal-binding</keyword>
<dbReference type="GO" id="GO:0046872">
    <property type="term" value="F:metal ion binding"/>
    <property type="evidence" value="ECO:0007669"/>
    <property type="project" value="UniProtKB-KW"/>
</dbReference>
<dbReference type="NCBIfam" id="NF033749">
    <property type="entry name" value="bact_hemeryth"/>
    <property type="match status" value="1"/>
</dbReference>
<dbReference type="InterPro" id="IPR050669">
    <property type="entry name" value="Hemerythrin"/>
</dbReference>
<evidence type="ECO:0000256" key="3">
    <source>
        <dbReference type="ARBA" id="ARBA00023004"/>
    </source>
</evidence>
<sequence>MYQFTDDCRIGIPQIDDEHAQLFSLINEGYALLAAKDTDLHLTAKHLIAHLREYADTHFTHEEAYMRSIGDPELSSQQQEHQDFIAYLDSLHLEKLDNVRIRPALESLLNYLSHWLFHHIIGSDTLIGKFESPFSFTSKYLTDIPLIDDEHKRLFEIIKDANDVIHAELLHDKYDEILHIISDLKDYTAVHFADEETYMGKIGYPELESQKKAHTAFIDKLAEINLDDLDAHQQHYLEDLISFLLNWLSVHILHMDKKIGEFVANLK</sequence>
<evidence type="ECO:0000313" key="6">
    <source>
        <dbReference type="Proteomes" id="UP000606720"/>
    </source>
</evidence>
<proteinExistence type="inferred from homology"/>
<evidence type="ECO:0000259" key="4">
    <source>
        <dbReference type="Pfam" id="PF01814"/>
    </source>
</evidence>